<name>A0A2C6KWY2_9APIC</name>
<dbReference type="AlphaFoldDB" id="A0A2C6KWY2"/>
<dbReference type="Proteomes" id="UP000221165">
    <property type="component" value="Unassembled WGS sequence"/>
</dbReference>
<gene>
    <name evidence="2" type="ORF">CSUI_005626</name>
</gene>
<feature type="region of interest" description="Disordered" evidence="1">
    <location>
        <begin position="149"/>
        <end position="171"/>
    </location>
</feature>
<evidence type="ECO:0000313" key="2">
    <source>
        <dbReference type="EMBL" id="PHJ20542.1"/>
    </source>
</evidence>
<reference evidence="2 3" key="1">
    <citation type="journal article" date="2017" name="Int. J. Parasitol.">
        <title>The genome of the protozoan parasite Cystoisospora suis and a reverse vaccinology approach to identify vaccine candidates.</title>
        <authorList>
            <person name="Palmieri N."/>
            <person name="Shrestha A."/>
            <person name="Ruttkowski B."/>
            <person name="Beck T."/>
            <person name="Vogl C."/>
            <person name="Tomley F."/>
            <person name="Blake D.P."/>
            <person name="Joachim A."/>
        </authorList>
    </citation>
    <scope>NUCLEOTIDE SEQUENCE [LARGE SCALE GENOMIC DNA]</scope>
    <source>
        <strain evidence="2 3">Wien I</strain>
    </source>
</reference>
<evidence type="ECO:0000256" key="1">
    <source>
        <dbReference type="SAM" id="MobiDB-lite"/>
    </source>
</evidence>
<accession>A0A2C6KWY2</accession>
<dbReference type="VEuPathDB" id="ToxoDB:CSUI_005626"/>
<evidence type="ECO:0000313" key="3">
    <source>
        <dbReference type="Proteomes" id="UP000221165"/>
    </source>
</evidence>
<feature type="compositionally biased region" description="Basic and acidic residues" evidence="1">
    <location>
        <begin position="28"/>
        <end position="48"/>
    </location>
</feature>
<feature type="region of interest" description="Disordered" evidence="1">
    <location>
        <begin position="1"/>
        <end position="53"/>
    </location>
</feature>
<sequence>MSMATAKQSSEKIAPVLPSPPGKKSRVQKSDTLKVTRKHGDTDPESEHAPPTAEVVSQLLLEETIEKASVMLYRRLMDRRCFTFAAYCTWRVILSNVELCSIAFDPGDKDLDALWQCEKLPEPAPLDSWAPGHLLERAVPPSAMQIQTFRKKAKPVRNEKPANQSVRRPQP</sequence>
<comment type="caution">
    <text evidence="2">The sequence shown here is derived from an EMBL/GenBank/DDBJ whole genome shotgun (WGS) entry which is preliminary data.</text>
</comment>
<protein>
    <submittedName>
        <fullName evidence="2">Uncharacterized protein</fullName>
    </submittedName>
</protein>
<dbReference type="EMBL" id="MIGC01002725">
    <property type="protein sequence ID" value="PHJ20542.1"/>
    <property type="molecule type" value="Genomic_DNA"/>
</dbReference>
<dbReference type="OrthoDB" id="329978at2759"/>
<keyword evidence="3" id="KW-1185">Reference proteome</keyword>
<organism evidence="2 3">
    <name type="scientific">Cystoisospora suis</name>
    <dbReference type="NCBI Taxonomy" id="483139"/>
    <lineage>
        <taxon>Eukaryota</taxon>
        <taxon>Sar</taxon>
        <taxon>Alveolata</taxon>
        <taxon>Apicomplexa</taxon>
        <taxon>Conoidasida</taxon>
        <taxon>Coccidia</taxon>
        <taxon>Eucoccidiorida</taxon>
        <taxon>Eimeriorina</taxon>
        <taxon>Sarcocystidae</taxon>
        <taxon>Cystoisospora</taxon>
    </lineage>
</organism>
<dbReference type="GeneID" id="94429007"/>
<feature type="compositionally biased region" description="Polar residues" evidence="1">
    <location>
        <begin position="161"/>
        <end position="171"/>
    </location>
</feature>
<dbReference type="RefSeq" id="XP_067922229.1">
    <property type="nucleotide sequence ID" value="XM_068065796.1"/>
</dbReference>
<proteinExistence type="predicted"/>